<gene>
    <name evidence="8" type="primary">LOC103120977</name>
</gene>
<accession>A0A1S3WLV2</accession>
<evidence type="ECO:0000259" key="6">
    <source>
        <dbReference type="PROSITE" id="PS50188"/>
    </source>
</evidence>
<dbReference type="InterPro" id="IPR043136">
    <property type="entry name" value="B30.2/SPRY_sf"/>
</dbReference>
<dbReference type="Proteomes" id="UP001652624">
    <property type="component" value="Chromosome 9"/>
</dbReference>
<feature type="domain" description="RING-type" evidence="5">
    <location>
        <begin position="90"/>
        <end position="130"/>
    </location>
</feature>
<keyword evidence="3" id="KW-0862">Zinc</keyword>
<dbReference type="InterPro" id="IPR013083">
    <property type="entry name" value="Znf_RING/FYVE/PHD"/>
</dbReference>
<evidence type="ECO:0000313" key="7">
    <source>
        <dbReference type="Proteomes" id="UP001652624"/>
    </source>
</evidence>
<dbReference type="Pfam" id="PF00622">
    <property type="entry name" value="SPRY"/>
    <property type="match status" value="1"/>
</dbReference>
<dbReference type="InterPro" id="IPR001841">
    <property type="entry name" value="Znf_RING"/>
</dbReference>
<dbReference type="Gene3D" id="3.30.160.60">
    <property type="entry name" value="Classic Zinc Finger"/>
    <property type="match status" value="1"/>
</dbReference>
<dbReference type="eggNOG" id="KOG2177">
    <property type="taxonomic scope" value="Eukaryota"/>
</dbReference>
<evidence type="ECO:0000256" key="2">
    <source>
        <dbReference type="ARBA" id="ARBA00022771"/>
    </source>
</evidence>
<dbReference type="InterPro" id="IPR050143">
    <property type="entry name" value="TRIM/RBCC"/>
</dbReference>
<keyword evidence="7" id="KW-1185">Reference proteome</keyword>
<dbReference type="InterPro" id="IPR027370">
    <property type="entry name" value="Znf-RING_euk"/>
</dbReference>
<sequence>MPNHQPSVGISRVDRKSLELGECDLFTEPELLTSGFWLIQMLKKDGGFNLISLTTHGPFNMGLIIHQLDIQDQFSQPRAMHLGSHSEYVCSICKKDFLDPVTLPCKHSFCKPCLCFRWESTQATSGCPACGEPCPPKTWKSNLVLNTRSFIARRARSEDVLNFVEPICEKHQKSKSFFCEVVKDQLCVLCCKCEGHEDHQHCSVDWMAERYRQELLSQMTSLWEKTQENQRNIDREARIRQTWESYVDLRKKMIQEEYRNIHNFLYNEEKRYLETIERESNTIYQQLSESEYSKGPAGRVLRGMYGELEKMCRIPDLELIQQFGSLSTRSESVQQLVPQPVDTCLSSCSITGLMNRFSSCHVHSFTFYASLNNYESPLLEELRQLILGSDDPDVNSSTSRKYFLAWDSECFTSGQHCWQMNMGDYSSWAMGFCSNSWTGKNDMKLGSEGIYLLLCVKQGGECRLFTSFPLQPQYVESSLGTVGVFLDCARGSVSFVNMAKSSLICSLLSCTFSTPLRPFICFRTS</sequence>
<dbReference type="PANTHER" id="PTHR24103">
    <property type="entry name" value="E3 UBIQUITIN-PROTEIN LIGASE TRIM"/>
    <property type="match status" value="1"/>
</dbReference>
<dbReference type="OrthoDB" id="654191at2759"/>
<keyword evidence="1" id="KW-0479">Metal-binding</keyword>
<dbReference type="Gene3D" id="3.30.40.10">
    <property type="entry name" value="Zinc/RING finger domain, C3HC4 (zinc finger)"/>
    <property type="match status" value="1"/>
</dbReference>
<proteinExistence type="predicted"/>
<name>A0A1S3WLV2_ERIEU</name>
<dbReference type="InterPro" id="IPR013320">
    <property type="entry name" value="ConA-like_dom_sf"/>
</dbReference>
<dbReference type="SMART" id="SM00184">
    <property type="entry name" value="RING"/>
    <property type="match status" value="1"/>
</dbReference>
<evidence type="ECO:0000259" key="5">
    <source>
        <dbReference type="PROSITE" id="PS50089"/>
    </source>
</evidence>
<dbReference type="RefSeq" id="XP_016047330.2">
    <property type="nucleotide sequence ID" value="XM_016191844.2"/>
</dbReference>
<evidence type="ECO:0000256" key="3">
    <source>
        <dbReference type="ARBA" id="ARBA00022833"/>
    </source>
</evidence>
<dbReference type="PROSITE" id="PS50188">
    <property type="entry name" value="B302_SPRY"/>
    <property type="match status" value="1"/>
</dbReference>
<dbReference type="InterPro" id="IPR017907">
    <property type="entry name" value="Znf_RING_CS"/>
</dbReference>
<dbReference type="PROSITE" id="PS50089">
    <property type="entry name" value="ZF_RING_2"/>
    <property type="match status" value="1"/>
</dbReference>
<dbReference type="InterPro" id="IPR003879">
    <property type="entry name" value="Butyrophylin_SPRY"/>
</dbReference>
<dbReference type="InParanoid" id="A0A1S3WLV2"/>
<dbReference type="GeneID" id="103120977"/>
<feature type="domain" description="B30.2/SPRY" evidence="6">
    <location>
        <begin position="353"/>
        <end position="525"/>
    </location>
</feature>
<dbReference type="InterPro" id="IPR003877">
    <property type="entry name" value="SPRY_dom"/>
</dbReference>
<evidence type="ECO:0000256" key="1">
    <source>
        <dbReference type="ARBA" id="ARBA00022723"/>
    </source>
</evidence>
<organism evidence="7 8">
    <name type="scientific">Erinaceus europaeus</name>
    <name type="common">Western European hedgehog</name>
    <dbReference type="NCBI Taxonomy" id="9365"/>
    <lineage>
        <taxon>Eukaryota</taxon>
        <taxon>Metazoa</taxon>
        <taxon>Chordata</taxon>
        <taxon>Craniata</taxon>
        <taxon>Vertebrata</taxon>
        <taxon>Euteleostomi</taxon>
        <taxon>Mammalia</taxon>
        <taxon>Eutheria</taxon>
        <taxon>Laurasiatheria</taxon>
        <taxon>Eulipotyphla</taxon>
        <taxon>Erinaceidae</taxon>
        <taxon>Erinaceinae</taxon>
        <taxon>Erinaceus</taxon>
    </lineage>
</organism>
<dbReference type="InterPro" id="IPR001870">
    <property type="entry name" value="B30.2/SPRY"/>
</dbReference>
<protein>
    <submittedName>
        <fullName evidence="8">Tripartite motif-containing protein 43-like</fullName>
    </submittedName>
</protein>
<dbReference type="PRINTS" id="PR01407">
    <property type="entry name" value="BUTYPHLNCDUF"/>
</dbReference>
<dbReference type="SUPFAM" id="SSF57850">
    <property type="entry name" value="RING/U-box"/>
    <property type="match status" value="1"/>
</dbReference>
<evidence type="ECO:0000256" key="4">
    <source>
        <dbReference type="PROSITE-ProRule" id="PRU00175"/>
    </source>
</evidence>
<dbReference type="SUPFAM" id="SSF49899">
    <property type="entry name" value="Concanavalin A-like lectins/glucanases"/>
    <property type="match status" value="1"/>
</dbReference>
<dbReference type="GO" id="GO:0008270">
    <property type="term" value="F:zinc ion binding"/>
    <property type="evidence" value="ECO:0007669"/>
    <property type="project" value="UniProtKB-KW"/>
</dbReference>
<keyword evidence="2 4" id="KW-0863">Zinc-finger</keyword>
<evidence type="ECO:0000313" key="8">
    <source>
        <dbReference type="RefSeq" id="XP_016047330.2"/>
    </source>
</evidence>
<dbReference type="AlphaFoldDB" id="A0A1S3WLV2"/>
<reference evidence="8" key="1">
    <citation type="submission" date="2025-08" db="UniProtKB">
        <authorList>
            <consortium name="RefSeq"/>
        </authorList>
    </citation>
    <scope>IDENTIFICATION</scope>
</reference>
<dbReference type="PROSITE" id="PS00518">
    <property type="entry name" value="ZF_RING_1"/>
    <property type="match status" value="1"/>
</dbReference>
<dbReference type="Pfam" id="PF13445">
    <property type="entry name" value="zf-RING_UBOX"/>
    <property type="match status" value="1"/>
</dbReference>
<dbReference type="Gene3D" id="2.60.120.920">
    <property type="match status" value="1"/>
</dbReference>
<dbReference type="SUPFAM" id="SSF57845">
    <property type="entry name" value="B-box zinc-binding domain"/>
    <property type="match status" value="1"/>
</dbReference>